<sequence length="60" mass="6562">MSGRRVSNRDARSRYAHSRYAHSRYARLRQQAGAAVEHGGAGAATHQAIADPELVGHHLE</sequence>
<name>F7T1C6_9BURK</name>
<reference evidence="2 3" key="1">
    <citation type="submission" date="2011-06" db="EMBL/GenBank/DDBJ databases">
        <authorList>
            <person name="Bador J."/>
            <person name="Amoureux L."/>
            <person name="Neuwirth C."/>
        </authorList>
    </citation>
    <scope>NUCLEOTIDE SEQUENCE [LARGE SCALE GENOMIC DNA]</scope>
    <source>
        <strain evidence="2 3">AXX-A</strain>
    </source>
</reference>
<evidence type="ECO:0000313" key="2">
    <source>
        <dbReference type="EMBL" id="EGP45794.1"/>
    </source>
</evidence>
<gene>
    <name evidence="2" type="ORF">AXXA_13674</name>
</gene>
<dbReference type="Proteomes" id="UP000004853">
    <property type="component" value="Unassembled WGS sequence"/>
</dbReference>
<feature type="region of interest" description="Disordered" evidence="1">
    <location>
        <begin position="31"/>
        <end position="60"/>
    </location>
</feature>
<dbReference type="HOGENOM" id="CLU_2930463_0_0_4"/>
<accession>F7T1C6</accession>
<proteinExistence type="predicted"/>
<organism evidence="2 3">
    <name type="scientific">Achromobacter insuavis AXX-A</name>
    <dbReference type="NCBI Taxonomy" id="1003200"/>
    <lineage>
        <taxon>Bacteria</taxon>
        <taxon>Pseudomonadati</taxon>
        <taxon>Pseudomonadota</taxon>
        <taxon>Betaproteobacteria</taxon>
        <taxon>Burkholderiales</taxon>
        <taxon>Alcaligenaceae</taxon>
        <taxon>Achromobacter</taxon>
    </lineage>
</organism>
<evidence type="ECO:0000256" key="1">
    <source>
        <dbReference type="SAM" id="MobiDB-lite"/>
    </source>
</evidence>
<evidence type="ECO:0000313" key="3">
    <source>
        <dbReference type="Proteomes" id="UP000004853"/>
    </source>
</evidence>
<dbReference type="PATRIC" id="fig|1003200.3.peg.2712"/>
<dbReference type="AlphaFoldDB" id="F7T1C6"/>
<dbReference type="EMBL" id="AFRQ01000052">
    <property type="protein sequence ID" value="EGP45794.1"/>
    <property type="molecule type" value="Genomic_DNA"/>
</dbReference>
<comment type="caution">
    <text evidence="2">The sequence shown here is derived from an EMBL/GenBank/DDBJ whole genome shotgun (WGS) entry which is preliminary data.</text>
</comment>
<protein>
    <submittedName>
        <fullName evidence="2">Uncharacterized protein</fullName>
    </submittedName>
</protein>